<dbReference type="Pfam" id="PF10459">
    <property type="entry name" value="Peptidase_S46"/>
    <property type="match status" value="1"/>
</dbReference>
<keyword evidence="2 6" id="KW-0031">Aminopeptidase</keyword>
<protein>
    <recommendedName>
        <fullName evidence="6">Dipeptidyl-peptidase</fullName>
        <ecNumber evidence="6">3.4.14.-</ecNumber>
    </recommendedName>
</protein>
<dbReference type="InterPro" id="IPR019500">
    <property type="entry name" value="Pep_S46"/>
</dbReference>
<dbReference type="Gene3D" id="2.40.10.10">
    <property type="entry name" value="Trypsin-like serine proteases"/>
    <property type="match status" value="1"/>
</dbReference>
<name>Q08V25_STIAD</name>
<keyword evidence="3 6" id="KW-0645">Protease</keyword>
<sequence>MPGRPGAPLHSPVLRGAGNGVPRPSLRWAGHFPRLTRWVGSRRTRGTLPPERISEMRQLAVVAALLGALPALADEGMWTYNNFPAAAVKAQYGFEPTAQWLDKVRLSSARIAGGCSASFVSANGLVMTNHHCTRGCIEQLSTADKDYIANGFYAKAPTDELKCPAMEINQLAEITDVTDRLNTATQGRTGKEYSDTLKAEMAKIEKECATSDQVRCDVVTLYQGGKYNLYKYRRFQDVRLVFAPEHAIAFFGGDPDNFEFPRYDLDVSFVRVYQDGKPAPQDNFFKWSKAGAKEGELTFVSGHPGRTSRGLTIAELEYQRDVVLPKTLMLMSEQRGLITEFQKRGPEQKRISNNLLFGVENAVKAQKGRHEALLDKAFFAQKVAAEQELRQKVNASPELKKKYGAAWDEIAKAQEQLKHIRKELNFMEKGQGFSSQLYNIAMTLVRAADELPKENGVRLREFTDAALPGLKAQLLSPAPIYPELEIARLEFSLTKLREELGADHPFVKKVLGKESPLTLATRVVNGSQLRDVAFRQQLFDGGKKAISGSKDPMIELARLVDPDARAIRKNHEDNIDSVIRKNSELVAKAKFEVYGTNVYPDATFSLRLSYGSVKGYVEDGKKVTPITVMSGTFDRHTGEAPFALPKSWLDAKSKLKASTPMNFASTNDIIGGNSGSPAINKDAEIVGLIFDGNIQSLGGEYGFNESVNRAVSVHSEAIIESLKTVYGATRVIDELRPGKPVPVKAPPAG</sequence>
<organism evidence="7 8">
    <name type="scientific">Stigmatella aurantiaca (strain DW4/3-1)</name>
    <dbReference type="NCBI Taxonomy" id="378806"/>
    <lineage>
        <taxon>Bacteria</taxon>
        <taxon>Pseudomonadati</taxon>
        <taxon>Myxococcota</taxon>
        <taxon>Myxococcia</taxon>
        <taxon>Myxococcales</taxon>
        <taxon>Cystobacterineae</taxon>
        <taxon>Archangiaceae</taxon>
        <taxon>Stigmatella</taxon>
    </lineage>
</organism>
<dbReference type="GO" id="GO:0070009">
    <property type="term" value="F:serine-type aminopeptidase activity"/>
    <property type="evidence" value="ECO:0007669"/>
    <property type="project" value="UniProtKB-UniRule"/>
</dbReference>
<keyword evidence="4" id="KW-0732">Signal</keyword>
<dbReference type="EC" id="3.4.14.-" evidence="6"/>
<dbReference type="PANTHER" id="PTHR38469">
    <property type="entry name" value="PERIPLASMIC PEPTIDASE SUBFAMILY S1B"/>
    <property type="match status" value="1"/>
</dbReference>
<evidence type="ECO:0000256" key="5">
    <source>
        <dbReference type="ARBA" id="ARBA00022801"/>
    </source>
</evidence>
<evidence type="ECO:0000256" key="2">
    <source>
        <dbReference type="ARBA" id="ARBA00022438"/>
    </source>
</evidence>
<keyword evidence="6" id="KW-0720">Serine protease</keyword>
<dbReference type="PATRIC" id="fig|378806.16.peg.3283"/>
<dbReference type="EMBL" id="AAMD01000121">
    <property type="protein sequence ID" value="EAU64329.1"/>
    <property type="molecule type" value="Genomic_DNA"/>
</dbReference>
<dbReference type="AlphaFoldDB" id="Q08V25"/>
<comment type="function">
    <text evidence="6">Catalyzes the removal of dipeptides from the N-terminus of oligopeptides.</text>
</comment>
<evidence type="ECO:0000256" key="3">
    <source>
        <dbReference type="ARBA" id="ARBA00022670"/>
    </source>
</evidence>
<dbReference type="SUPFAM" id="SSF50494">
    <property type="entry name" value="Trypsin-like serine proteases"/>
    <property type="match status" value="1"/>
</dbReference>
<accession>Q08V25</accession>
<dbReference type="GO" id="GO:0008239">
    <property type="term" value="F:dipeptidyl-peptidase activity"/>
    <property type="evidence" value="ECO:0007669"/>
    <property type="project" value="UniProtKB-UniRule"/>
</dbReference>
<gene>
    <name evidence="7" type="ORF">STIAU_6531</name>
</gene>
<reference evidence="7 8" key="1">
    <citation type="submission" date="2006-04" db="EMBL/GenBank/DDBJ databases">
        <authorList>
            <person name="Nierman W.C."/>
        </authorList>
    </citation>
    <scope>NUCLEOTIDE SEQUENCE [LARGE SCALE GENOMIC DNA]</scope>
    <source>
        <strain evidence="7 8">DW4/3-1</strain>
    </source>
</reference>
<dbReference type="Proteomes" id="UP000032702">
    <property type="component" value="Unassembled WGS sequence"/>
</dbReference>
<evidence type="ECO:0000256" key="6">
    <source>
        <dbReference type="RuleBase" id="RU366067"/>
    </source>
</evidence>
<dbReference type="PANTHER" id="PTHR38469:SF1">
    <property type="entry name" value="PERIPLASMIC PEPTIDASE SUBFAMILY S1B"/>
    <property type="match status" value="1"/>
</dbReference>
<dbReference type="GO" id="GO:0043171">
    <property type="term" value="P:peptide catabolic process"/>
    <property type="evidence" value="ECO:0007669"/>
    <property type="project" value="UniProtKB-UniRule"/>
</dbReference>
<dbReference type="InterPro" id="IPR043504">
    <property type="entry name" value="Peptidase_S1_PA_chymotrypsin"/>
</dbReference>
<evidence type="ECO:0000256" key="4">
    <source>
        <dbReference type="ARBA" id="ARBA00022729"/>
    </source>
</evidence>
<proteinExistence type="inferred from homology"/>
<keyword evidence="5 6" id="KW-0378">Hydrolase</keyword>
<comment type="caution">
    <text evidence="7">The sequence shown here is derived from an EMBL/GenBank/DDBJ whole genome shotgun (WGS) entry which is preliminary data.</text>
</comment>
<comment type="similarity">
    <text evidence="1 6">Belongs to the peptidase S46 family.</text>
</comment>
<dbReference type="InterPro" id="IPR009003">
    <property type="entry name" value="Peptidase_S1_PA"/>
</dbReference>
<evidence type="ECO:0000256" key="1">
    <source>
        <dbReference type="ARBA" id="ARBA00010491"/>
    </source>
</evidence>
<evidence type="ECO:0000313" key="7">
    <source>
        <dbReference type="EMBL" id="EAU64329.1"/>
    </source>
</evidence>
<evidence type="ECO:0000313" key="8">
    <source>
        <dbReference type="Proteomes" id="UP000032702"/>
    </source>
</evidence>
<dbReference type="GO" id="GO:0006508">
    <property type="term" value="P:proteolysis"/>
    <property type="evidence" value="ECO:0007669"/>
    <property type="project" value="UniProtKB-KW"/>
</dbReference>